<sequence>MFEDGGENEQGFDVLHSSMMRPSESLVLTKSKHFQTAFYFDCLV</sequence>
<protein>
    <submittedName>
        <fullName evidence="1">Uncharacterized protein</fullName>
    </submittedName>
</protein>
<dbReference type="AlphaFoldDB" id="C6M8L6"/>
<dbReference type="Proteomes" id="UP000005365">
    <property type="component" value="Unassembled WGS sequence"/>
</dbReference>
<gene>
    <name evidence="1" type="ORF">NEISICOT_02888</name>
</gene>
<dbReference type="EMBL" id="ACKO02000021">
    <property type="protein sequence ID" value="EET43409.1"/>
    <property type="molecule type" value="Genomic_DNA"/>
</dbReference>
<evidence type="ECO:0000313" key="1">
    <source>
        <dbReference type="EMBL" id="EET43409.1"/>
    </source>
</evidence>
<name>C6M8L6_NEISI</name>
<keyword evidence="2" id="KW-1185">Reference proteome</keyword>
<proteinExistence type="predicted"/>
<reference evidence="1" key="1">
    <citation type="submission" date="2009-07" db="EMBL/GenBank/DDBJ databases">
        <authorList>
            <person name="Weinstock G."/>
            <person name="Sodergren E."/>
            <person name="Clifton S."/>
            <person name="Fulton L."/>
            <person name="Fulton B."/>
            <person name="Courtney L."/>
            <person name="Fronick C."/>
            <person name="Harrison M."/>
            <person name="Strong C."/>
            <person name="Farmer C."/>
            <person name="Delahaunty K."/>
            <person name="Markovic C."/>
            <person name="Hall O."/>
            <person name="Minx P."/>
            <person name="Tomlinson C."/>
            <person name="Mitreva M."/>
            <person name="Nelson J."/>
            <person name="Hou S."/>
            <person name="Wollam A."/>
            <person name="Pepin K.H."/>
            <person name="Johnson M."/>
            <person name="Bhonagiri V."/>
            <person name="Nash W.E."/>
            <person name="Warren W."/>
            <person name="Chinwalla A."/>
            <person name="Mardis E.R."/>
            <person name="Wilson R.K."/>
        </authorList>
    </citation>
    <scope>NUCLEOTIDE SEQUENCE [LARGE SCALE GENOMIC DNA]</scope>
    <source>
        <strain evidence="1">ATCC 29256</strain>
    </source>
</reference>
<comment type="caution">
    <text evidence="1">The sequence shown here is derived from an EMBL/GenBank/DDBJ whole genome shotgun (WGS) entry which is preliminary data.</text>
</comment>
<evidence type="ECO:0000313" key="2">
    <source>
        <dbReference type="Proteomes" id="UP000005365"/>
    </source>
</evidence>
<organism evidence="1 2">
    <name type="scientific">Neisseria sicca ATCC 29256</name>
    <dbReference type="NCBI Taxonomy" id="547045"/>
    <lineage>
        <taxon>Bacteria</taxon>
        <taxon>Pseudomonadati</taxon>
        <taxon>Pseudomonadota</taxon>
        <taxon>Betaproteobacteria</taxon>
        <taxon>Neisseriales</taxon>
        <taxon>Neisseriaceae</taxon>
        <taxon>Neisseria</taxon>
    </lineage>
</organism>
<accession>C6M8L6</accession>